<accession>A0A6B2H731</accession>
<dbReference type="AlphaFoldDB" id="A0A6B2H731"/>
<comment type="caution">
    <text evidence="2">The sequence shown here is derived from an EMBL/GenBank/DDBJ whole genome shotgun (WGS) entry which is preliminary data.</text>
</comment>
<dbReference type="InterPro" id="IPR012347">
    <property type="entry name" value="Ferritin-like"/>
</dbReference>
<gene>
    <name evidence="2" type="ORF">GWO68_04040</name>
</gene>
<dbReference type="Gene3D" id="1.20.1260.10">
    <property type="match status" value="1"/>
</dbReference>
<keyword evidence="3" id="KW-1185">Reference proteome</keyword>
<dbReference type="RefSeq" id="WP_162345140.1">
    <property type="nucleotide sequence ID" value="NZ_JAAEAA010000004.1"/>
</dbReference>
<sequence>MKRIATIATLVACTIIASCTPDKKTEDTEIAEAAETAEEEANAETVADTTLTDDKKEFIKELAQHNLLQIAIGRLASTKSTNTEVKQNGQQMVQLYTNSQTKLQDLAQGYGMQLDTVLQEDYREHIEDLTKLNAADFDKKYLEKVTDVQKDALDTFNDLLKDDTEADASAFGIWARTSEKELQAQYEQALALQQQVKNR</sequence>
<proteinExistence type="predicted"/>
<name>A0A6B2H731_9BACT</name>
<evidence type="ECO:0000313" key="2">
    <source>
        <dbReference type="EMBL" id="NDK55082.1"/>
    </source>
</evidence>
<dbReference type="PANTHER" id="PTHR38593:SF1">
    <property type="entry name" value="BLR2558 PROTEIN"/>
    <property type="match status" value="1"/>
</dbReference>
<dbReference type="PROSITE" id="PS51257">
    <property type="entry name" value="PROKAR_LIPOPROTEIN"/>
    <property type="match status" value="1"/>
</dbReference>
<dbReference type="EMBL" id="JAAEAA010000004">
    <property type="protein sequence ID" value="NDK55082.1"/>
    <property type="molecule type" value="Genomic_DNA"/>
</dbReference>
<evidence type="ECO:0000313" key="3">
    <source>
        <dbReference type="Proteomes" id="UP000478546"/>
    </source>
</evidence>
<dbReference type="Pfam" id="PF13628">
    <property type="entry name" value="DUF4142"/>
    <property type="match status" value="1"/>
</dbReference>
<feature type="domain" description="DUF4142" evidence="1">
    <location>
        <begin position="54"/>
        <end position="192"/>
    </location>
</feature>
<dbReference type="InterPro" id="IPR025419">
    <property type="entry name" value="DUF4142"/>
</dbReference>
<reference evidence="2 3" key="1">
    <citation type="submission" date="2020-01" db="EMBL/GenBank/DDBJ databases">
        <authorList>
            <person name="Kim M.K."/>
        </authorList>
    </citation>
    <scope>NUCLEOTIDE SEQUENCE [LARGE SCALE GENOMIC DNA]</scope>
    <source>
        <strain evidence="2 3">BT213</strain>
    </source>
</reference>
<protein>
    <submittedName>
        <fullName evidence="2">DUF4142 domain-containing protein</fullName>
    </submittedName>
</protein>
<organism evidence="2 3">
    <name type="scientific">Pontibacter fetidus</name>
    <dbReference type="NCBI Taxonomy" id="2700082"/>
    <lineage>
        <taxon>Bacteria</taxon>
        <taxon>Pseudomonadati</taxon>
        <taxon>Bacteroidota</taxon>
        <taxon>Cytophagia</taxon>
        <taxon>Cytophagales</taxon>
        <taxon>Hymenobacteraceae</taxon>
        <taxon>Pontibacter</taxon>
    </lineage>
</organism>
<dbReference type="PANTHER" id="PTHR38593">
    <property type="entry name" value="BLR2558 PROTEIN"/>
    <property type="match status" value="1"/>
</dbReference>
<dbReference type="Proteomes" id="UP000478546">
    <property type="component" value="Unassembled WGS sequence"/>
</dbReference>
<evidence type="ECO:0000259" key="1">
    <source>
        <dbReference type="Pfam" id="PF13628"/>
    </source>
</evidence>